<organism evidence="2 3">
    <name type="scientific">Pseudomonas savastanoi pv. glycinea str. race 4</name>
    <dbReference type="NCBI Taxonomy" id="875330"/>
    <lineage>
        <taxon>Bacteria</taxon>
        <taxon>Pseudomonadati</taxon>
        <taxon>Pseudomonadota</taxon>
        <taxon>Gammaproteobacteria</taxon>
        <taxon>Pseudomonadales</taxon>
        <taxon>Pseudomonadaceae</taxon>
        <taxon>Pseudomonas</taxon>
    </lineage>
</organism>
<dbReference type="Pfam" id="PF06276">
    <property type="entry name" value="FhuF"/>
    <property type="match status" value="1"/>
</dbReference>
<name>F3CKR6_PSESG</name>
<sequence>DSLRIFVPWLERNGMRDPEYRIKKGHANTLYHDRPEDLLFWLQTLGIQVNVRAIMDTLAQVYEVPVTALWTVLRDVLDNLITTIEFDDEARAMIRHQLFEAPNWPQKLLLTPMIERAGGPGSMPFGKGEVVNPFHRLRRAT</sequence>
<dbReference type="Proteomes" id="UP000005466">
    <property type="component" value="Unassembled WGS sequence"/>
</dbReference>
<dbReference type="HOGENOM" id="CLU_1819954_0_0_6"/>
<dbReference type="PATRIC" id="fig|875330.6.peg.5615"/>
<dbReference type="Gene3D" id="1.10.510.40">
    <property type="match status" value="1"/>
</dbReference>
<evidence type="ECO:0000313" key="3">
    <source>
        <dbReference type="Proteomes" id="UP000005466"/>
    </source>
</evidence>
<gene>
    <name evidence="2" type="ORF">Pgy4_43752</name>
</gene>
<dbReference type="GO" id="GO:0003824">
    <property type="term" value="F:catalytic activity"/>
    <property type="evidence" value="ECO:0007669"/>
    <property type="project" value="UniProtKB-ARBA"/>
</dbReference>
<evidence type="ECO:0000313" key="2">
    <source>
        <dbReference type="EMBL" id="EGH19858.1"/>
    </source>
</evidence>
<dbReference type="EMBL" id="ADWY01004412">
    <property type="protein sequence ID" value="EGH19858.1"/>
    <property type="molecule type" value="Genomic_DNA"/>
</dbReference>
<protein>
    <submittedName>
        <fullName evidence="2">Achromobactin biosynthetic protein AcsA</fullName>
    </submittedName>
</protein>
<comment type="caution">
    <text evidence="2">The sequence shown here is derived from an EMBL/GenBank/DDBJ whole genome shotgun (WGS) entry which is preliminary data.</text>
</comment>
<dbReference type="InterPro" id="IPR022770">
    <property type="entry name" value="IucA/IucC-like_C"/>
</dbReference>
<evidence type="ECO:0000259" key="1">
    <source>
        <dbReference type="Pfam" id="PF06276"/>
    </source>
</evidence>
<proteinExistence type="predicted"/>
<accession>F3CKR6</accession>
<dbReference type="AlphaFoldDB" id="F3CKR6"/>
<feature type="domain" description="Aerobactin siderophore biosynthesis IucA/IucC-like C-terminal" evidence="1">
    <location>
        <begin position="22"/>
        <end position="116"/>
    </location>
</feature>
<feature type="non-terminal residue" evidence="2">
    <location>
        <position position="1"/>
    </location>
</feature>
<reference evidence="2 3" key="1">
    <citation type="journal article" date="2011" name="PLoS Pathog.">
        <title>Dynamic evolution of pathogenicity revealed by sequencing and comparative genomics of 19 Pseudomonas syringae isolates.</title>
        <authorList>
            <person name="Baltrus D.A."/>
            <person name="Nishimura M.T."/>
            <person name="Romanchuk A."/>
            <person name="Chang J.H."/>
            <person name="Mukhtar M.S."/>
            <person name="Cherkis K."/>
            <person name="Roach J."/>
            <person name="Grant S.R."/>
            <person name="Jones C.D."/>
            <person name="Dangl J.L."/>
        </authorList>
    </citation>
    <scope>NUCLEOTIDE SEQUENCE [LARGE SCALE GENOMIC DNA]</scope>
    <source>
        <strain evidence="3">race 4</strain>
    </source>
</reference>